<evidence type="ECO:0000313" key="3">
    <source>
        <dbReference type="Proteomes" id="UP001183643"/>
    </source>
</evidence>
<dbReference type="RefSeq" id="WP_310364325.1">
    <property type="nucleotide sequence ID" value="NZ_JAVDYB010000001.1"/>
</dbReference>
<dbReference type="SUPFAM" id="SSF54593">
    <property type="entry name" value="Glyoxalase/Bleomycin resistance protein/Dihydroxybiphenyl dioxygenase"/>
    <property type="match status" value="1"/>
</dbReference>
<dbReference type="EMBL" id="JAVDYB010000001">
    <property type="protein sequence ID" value="MDR7274508.1"/>
    <property type="molecule type" value="Genomic_DNA"/>
</dbReference>
<dbReference type="Pfam" id="PF00903">
    <property type="entry name" value="Glyoxalase"/>
    <property type="match status" value="1"/>
</dbReference>
<accession>A0AAE3YII9</accession>
<organism evidence="2 3">
    <name type="scientific">Catenuloplanes atrovinosus</name>
    <dbReference type="NCBI Taxonomy" id="137266"/>
    <lineage>
        <taxon>Bacteria</taxon>
        <taxon>Bacillati</taxon>
        <taxon>Actinomycetota</taxon>
        <taxon>Actinomycetes</taxon>
        <taxon>Micromonosporales</taxon>
        <taxon>Micromonosporaceae</taxon>
        <taxon>Catenuloplanes</taxon>
    </lineage>
</organism>
<sequence length="136" mass="14891">MVARLNPYINFRGQAREALEFYREVLGGEVDVMTFGQMGTEGPLADQVMHGQLETPAGMTLMVADTPPDMDATPGSNITISLSGDEAELLRGYWEKLSEGATVHTPLAKQMWGDEFGQLTDRYGVGWLVNIGAPRE</sequence>
<dbReference type="InterPro" id="IPR004360">
    <property type="entry name" value="Glyas_Fos-R_dOase_dom"/>
</dbReference>
<dbReference type="PANTHER" id="PTHR33990:SF1">
    <property type="entry name" value="PROTEIN YJDN"/>
    <property type="match status" value="1"/>
</dbReference>
<dbReference type="AlphaFoldDB" id="A0AAE3YII9"/>
<dbReference type="InterPro" id="IPR028973">
    <property type="entry name" value="PhnB-like"/>
</dbReference>
<proteinExistence type="predicted"/>
<reference evidence="2" key="1">
    <citation type="submission" date="2023-07" db="EMBL/GenBank/DDBJ databases">
        <title>Sequencing the genomes of 1000 actinobacteria strains.</title>
        <authorList>
            <person name="Klenk H.-P."/>
        </authorList>
    </citation>
    <scope>NUCLEOTIDE SEQUENCE</scope>
    <source>
        <strain evidence="2">DSM 44707</strain>
    </source>
</reference>
<dbReference type="PANTHER" id="PTHR33990">
    <property type="entry name" value="PROTEIN YJDN-RELATED"/>
    <property type="match status" value="1"/>
</dbReference>
<comment type="caution">
    <text evidence="2">The sequence shown here is derived from an EMBL/GenBank/DDBJ whole genome shotgun (WGS) entry which is preliminary data.</text>
</comment>
<protein>
    <submittedName>
        <fullName evidence="2">PhnB protein</fullName>
    </submittedName>
</protein>
<keyword evidence="3" id="KW-1185">Reference proteome</keyword>
<feature type="domain" description="Glyoxalase/fosfomycin resistance/dioxygenase" evidence="1">
    <location>
        <begin position="10"/>
        <end position="127"/>
    </location>
</feature>
<gene>
    <name evidence="2" type="ORF">J2S41_001286</name>
</gene>
<name>A0AAE3YII9_9ACTN</name>
<evidence type="ECO:0000259" key="1">
    <source>
        <dbReference type="Pfam" id="PF00903"/>
    </source>
</evidence>
<dbReference type="Proteomes" id="UP001183643">
    <property type="component" value="Unassembled WGS sequence"/>
</dbReference>
<evidence type="ECO:0000313" key="2">
    <source>
        <dbReference type="EMBL" id="MDR7274508.1"/>
    </source>
</evidence>
<dbReference type="CDD" id="cd06588">
    <property type="entry name" value="PhnB_like"/>
    <property type="match status" value="1"/>
</dbReference>
<dbReference type="Gene3D" id="3.10.180.10">
    <property type="entry name" value="2,3-Dihydroxybiphenyl 1,2-Dioxygenase, domain 1"/>
    <property type="match status" value="1"/>
</dbReference>
<dbReference type="InterPro" id="IPR029068">
    <property type="entry name" value="Glyas_Bleomycin-R_OHBP_Dase"/>
</dbReference>